<dbReference type="Proteomes" id="UP001139451">
    <property type="component" value="Unassembled WGS sequence"/>
</dbReference>
<proteinExistence type="predicted"/>
<evidence type="ECO:0000313" key="1">
    <source>
        <dbReference type="EMBL" id="MCP3731517.1"/>
    </source>
</evidence>
<keyword evidence="2" id="KW-1185">Reference proteome</keyword>
<accession>A0A9X2KMB4</accession>
<evidence type="ECO:0000313" key="2">
    <source>
        <dbReference type="Proteomes" id="UP001139451"/>
    </source>
</evidence>
<dbReference type="RefSeq" id="WP_254294249.1">
    <property type="nucleotide sequence ID" value="NZ_JAMLDX010000010.1"/>
</dbReference>
<reference evidence="1" key="1">
    <citation type="submission" date="2022-05" db="EMBL/GenBank/DDBJ databases">
        <title>Sphingomonas sp. strain MG17 Genome sequencing and assembly.</title>
        <authorList>
            <person name="Kim I."/>
        </authorList>
    </citation>
    <scope>NUCLEOTIDE SEQUENCE</scope>
    <source>
        <strain evidence="1">MG17</strain>
    </source>
</reference>
<sequence>MLSVSRPMLVVVLNDWVIDTKLTGDLVSEHIAWGVPHRDTLQSIDRMDSAA</sequence>
<dbReference type="EMBL" id="JAMLDX010000010">
    <property type="protein sequence ID" value="MCP3731517.1"/>
    <property type="molecule type" value="Genomic_DNA"/>
</dbReference>
<gene>
    <name evidence="1" type="ORF">M9978_13895</name>
</gene>
<organism evidence="1 2">
    <name type="scientific">Sphingomonas tagetis</name>
    <dbReference type="NCBI Taxonomy" id="2949092"/>
    <lineage>
        <taxon>Bacteria</taxon>
        <taxon>Pseudomonadati</taxon>
        <taxon>Pseudomonadota</taxon>
        <taxon>Alphaproteobacteria</taxon>
        <taxon>Sphingomonadales</taxon>
        <taxon>Sphingomonadaceae</taxon>
        <taxon>Sphingomonas</taxon>
    </lineage>
</organism>
<name>A0A9X2KMB4_9SPHN</name>
<comment type="caution">
    <text evidence="1">The sequence shown here is derived from an EMBL/GenBank/DDBJ whole genome shotgun (WGS) entry which is preliminary data.</text>
</comment>
<dbReference type="AlphaFoldDB" id="A0A9X2KMB4"/>
<protein>
    <submittedName>
        <fullName evidence="1">Uncharacterized protein</fullName>
    </submittedName>
</protein>